<feature type="region of interest" description="Disordered" evidence="1">
    <location>
        <begin position="411"/>
        <end position="435"/>
    </location>
</feature>
<dbReference type="InterPro" id="IPR036691">
    <property type="entry name" value="Endo/exonu/phosph_ase_sf"/>
</dbReference>
<dbReference type="Proteomes" id="UP001205998">
    <property type="component" value="Unassembled WGS sequence"/>
</dbReference>
<protein>
    <recommendedName>
        <fullName evidence="2">Alkylated DNA repair protein AlkB homologue 8 N-terminal domain-containing protein</fullName>
    </recommendedName>
</protein>
<proteinExistence type="predicted"/>
<dbReference type="Gene3D" id="3.60.10.10">
    <property type="entry name" value="Endonuclease/exonuclease/phosphatase"/>
    <property type="match status" value="1"/>
</dbReference>
<keyword evidence="4" id="KW-1185">Reference proteome</keyword>
<dbReference type="InterPro" id="IPR015095">
    <property type="entry name" value="AlkB_hom8_N"/>
</dbReference>
<feature type="domain" description="Alkylated DNA repair protein AlkB homologue 8 N-terminal" evidence="2">
    <location>
        <begin position="70"/>
        <end position="111"/>
    </location>
</feature>
<evidence type="ECO:0000313" key="4">
    <source>
        <dbReference type="Proteomes" id="UP001205998"/>
    </source>
</evidence>
<dbReference type="GO" id="GO:0016706">
    <property type="term" value="F:2-oxoglutarate-dependent dioxygenase activity"/>
    <property type="evidence" value="ECO:0007669"/>
    <property type="project" value="InterPro"/>
</dbReference>
<evidence type="ECO:0000313" key="3">
    <source>
        <dbReference type="EMBL" id="KAI5621007.1"/>
    </source>
</evidence>
<comment type="caution">
    <text evidence="3">The sequence shown here is derived from an EMBL/GenBank/DDBJ whole genome shotgun (WGS) entry which is preliminary data.</text>
</comment>
<name>A0AAD5AT10_SILAS</name>
<dbReference type="EMBL" id="MU551636">
    <property type="protein sequence ID" value="KAI5621007.1"/>
    <property type="molecule type" value="Genomic_DNA"/>
</dbReference>
<dbReference type="PANTHER" id="PTHR47510:SF3">
    <property type="entry name" value="ENDO_EXONUCLEASE_PHOSPHATASE DOMAIN-CONTAINING PROTEIN"/>
    <property type="match status" value="1"/>
</dbReference>
<dbReference type="SUPFAM" id="SSF56219">
    <property type="entry name" value="DNase I-like"/>
    <property type="match status" value="1"/>
</dbReference>
<organism evidence="3 4">
    <name type="scientific">Silurus asotus</name>
    <name type="common">Amur catfish</name>
    <name type="synonym">Parasilurus asotus</name>
    <dbReference type="NCBI Taxonomy" id="30991"/>
    <lineage>
        <taxon>Eukaryota</taxon>
        <taxon>Metazoa</taxon>
        <taxon>Chordata</taxon>
        <taxon>Craniata</taxon>
        <taxon>Vertebrata</taxon>
        <taxon>Euteleostomi</taxon>
        <taxon>Actinopterygii</taxon>
        <taxon>Neopterygii</taxon>
        <taxon>Teleostei</taxon>
        <taxon>Ostariophysi</taxon>
        <taxon>Siluriformes</taxon>
        <taxon>Siluridae</taxon>
        <taxon>Silurus</taxon>
    </lineage>
</organism>
<dbReference type="PANTHER" id="PTHR47510">
    <property type="entry name" value="REVERSE TRANSCRIPTASE DOMAIN-CONTAINING PROTEIN"/>
    <property type="match status" value="1"/>
</dbReference>
<dbReference type="Pfam" id="PF09004">
    <property type="entry name" value="ALKBH8_N"/>
    <property type="match status" value="1"/>
</dbReference>
<reference evidence="3" key="1">
    <citation type="submission" date="2018-07" db="EMBL/GenBank/DDBJ databases">
        <title>Comparative genomics of catfishes provides insights into carnivory and benthic adaptation.</title>
        <authorList>
            <person name="Zhang Y."/>
            <person name="Wang D."/>
            <person name="Peng Z."/>
            <person name="Zheng S."/>
            <person name="Shao F."/>
            <person name="Tao W."/>
        </authorList>
    </citation>
    <scope>NUCLEOTIDE SEQUENCE</scope>
    <source>
        <strain evidence="3">Chongqing</strain>
    </source>
</reference>
<accession>A0AAD5AT10</accession>
<sequence length="497" mass="55943">MAYLQKVKTLERWCQENKLLLNISKTKELIVDFSTKQGRSYQLLNINGTPVERVDSFRYLGVHITQDLSWSCHTNTLVKKAWQHLYHLRCLRDFKLPSPVLNTFYICTIESVLTALCGKTRGGGLCVYINTEWCKNPVLVSTHCSSLLEFIVVRCRPFYLPREFTTAIVLGVYIPPSANAKEALIVLYGTISRLQNTHPDGLFIVAGDFNHANLRTVLSKFYQNVDFATRGENTLDVVYTNIRGAYRAKPRPHLGYSDHISVMLIPAYRPLSRCSRPAQKQVRTWPAGSMSALQDCFECTDWDMFREASTIGDFINLEEYTSTVTSYIGKCIDDVTISKTITTCSNQKPWMTAKVRAVLKTRDSAFRTGDKTALTVPCYQRGEARCRGYKKTGITLKLIYSTVVRVIQRFSKTGSTPNRPHKGPSNKSSPHASGFEEAASKKQMCEYCSIASEVAEAEVTLFNALTVRCTLQQVSLQTVIPEGTFSKAGFENPQTVC</sequence>
<evidence type="ECO:0000259" key="2">
    <source>
        <dbReference type="Pfam" id="PF09004"/>
    </source>
</evidence>
<evidence type="ECO:0000256" key="1">
    <source>
        <dbReference type="SAM" id="MobiDB-lite"/>
    </source>
</evidence>
<gene>
    <name evidence="3" type="ORF">C0J50_19433</name>
</gene>
<dbReference type="AlphaFoldDB" id="A0AAD5AT10"/>
<dbReference type="GO" id="GO:0008168">
    <property type="term" value="F:methyltransferase activity"/>
    <property type="evidence" value="ECO:0007669"/>
    <property type="project" value="InterPro"/>
</dbReference>